<protein>
    <submittedName>
        <fullName evidence="2">Uncharacterized protein</fullName>
    </submittedName>
</protein>
<feature type="transmembrane region" description="Helical" evidence="1">
    <location>
        <begin position="12"/>
        <end position="31"/>
    </location>
</feature>
<proteinExistence type="predicted"/>
<organism evidence="2 3">
    <name type="scientific">Hyaloscypha hepaticicola</name>
    <dbReference type="NCBI Taxonomy" id="2082293"/>
    <lineage>
        <taxon>Eukaryota</taxon>
        <taxon>Fungi</taxon>
        <taxon>Dikarya</taxon>
        <taxon>Ascomycota</taxon>
        <taxon>Pezizomycotina</taxon>
        <taxon>Leotiomycetes</taxon>
        <taxon>Helotiales</taxon>
        <taxon>Hyaloscyphaceae</taxon>
        <taxon>Hyaloscypha</taxon>
    </lineage>
</organism>
<keyword evidence="3" id="KW-1185">Reference proteome</keyword>
<name>A0A2J6Q326_9HELO</name>
<keyword evidence="1" id="KW-0812">Transmembrane</keyword>
<evidence type="ECO:0000313" key="3">
    <source>
        <dbReference type="Proteomes" id="UP000235672"/>
    </source>
</evidence>
<sequence length="158" mass="17682">MVLSRSSRAMLPYLLICLMIDALCIAFSFFVCPQPTSTFIAFYQVWLGYLFSPSLPHPQGLPSEAPYLPCLQVNITCALSFSPKLFKPKSNHHQNLNGVVHHAIRRSLAARKKGSKELTFSFSEKESCLLSVMGFTPQTLHCIRVLGSLYAPSLYLLQ</sequence>
<reference evidence="2 3" key="1">
    <citation type="submission" date="2016-05" db="EMBL/GenBank/DDBJ databases">
        <title>A degradative enzymes factory behind the ericoid mycorrhizal symbiosis.</title>
        <authorList>
            <consortium name="DOE Joint Genome Institute"/>
            <person name="Martino E."/>
            <person name="Morin E."/>
            <person name="Grelet G."/>
            <person name="Kuo A."/>
            <person name="Kohler A."/>
            <person name="Daghino S."/>
            <person name="Barry K."/>
            <person name="Choi C."/>
            <person name="Cichocki N."/>
            <person name="Clum A."/>
            <person name="Copeland A."/>
            <person name="Hainaut M."/>
            <person name="Haridas S."/>
            <person name="Labutti K."/>
            <person name="Lindquist E."/>
            <person name="Lipzen A."/>
            <person name="Khouja H.-R."/>
            <person name="Murat C."/>
            <person name="Ohm R."/>
            <person name="Olson A."/>
            <person name="Spatafora J."/>
            <person name="Veneault-Fourrey C."/>
            <person name="Henrissat B."/>
            <person name="Grigoriev I."/>
            <person name="Martin F."/>
            <person name="Perotto S."/>
        </authorList>
    </citation>
    <scope>NUCLEOTIDE SEQUENCE [LARGE SCALE GENOMIC DNA]</scope>
    <source>
        <strain evidence="2 3">UAMH 7357</strain>
    </source>
</reference>
<keyword evidence="1" id="KW-0472">Membrane</keyword>
<accession>A0A2J6Q326</accession>
<keyword evidence="1" id="KW-1133">Transmembrane helix</keyword>
<dbReference type="Proteomes" id="UP000235672">
    <property type="component" value="Unassembled WGS sequence"/>
</dbReference>
<gene>
    <name evidence="2" type="ORF">NA56DRAFT_171950</name>
</gene>
<evidence type="ECO:0000313" key="2">
    <source>
        <dbReference type="EMBL" id="PMD20682.1"/>
    </source>
</evidence>
<dbReference type="AlphaFoldDB" id="A0A2J6Q326"/>
<evidence type="ECO:0000256" key="1">
    <source>
        <dbReference type="SAM" id="Phobius"/>
    </source>
</evidence>
<dbReference type="EMBL" id="KZ613484">
    <property type="protein sequence ID" value="PMD20682.1"/>
    <property type="molecule type" value="Genomic_DNA"/>
</dbReference>